<evidence type="ECO:0000259" key="1">
    <source>
        <dbReference type="Pfam" id="PF01979"/>
    </source>
</evidence>
<evidence type="ECO:0000313" key="2">
    <source>
        <dbReference type="EMBL" id="PCE40128.1"/>
    </source>
</evidence>
<gene>
    <name evidence="2" type="ORF">COO09_21715</name>
</gene>
<feature type="domain" description="Amidohydrolase-related" evidence="1">
    <location>
        <begin position="81"/>
        <end position="431"/>
    </location>
</feature>
<dbReference type="OrthoDB" id="8098664at2"/>
<dbReference type="InterPro" id="IPR006680">
    <property type="entry name" value="Amidohydro-rel"/>
</dbReference>
<dbReference type="KEGG" id="rdi:CMV14_19640"/>
<proteinExistence type="predicted"/>
<dbReference type="EMBL" id="NWUF01000034">
    <property type="protein sequence ID" value="PCE40128.1"/>
    <property type="molecule type" value="Genomic_DNA"/>
</dbReference>
<keyword evidence="2" id="KW-0378">Hydrolase</keyword>
<evidence type="ECO:0000313" key="3">
    <source>
        <dbReference type="Proteomes" id="UP000218934"/>
    </source>
</evidence>
<accession>A0A2A4FRQ4</accession>
<organism evidence="2 3">
    <name type="scientific">Rhizorhabdus dicambivorans</name>
    <dbReference type="NCBI Taxonomy" id="1850238"/>
    <lineage>
        <taxon>Bacteria</taxon>
        <taxon>Pseudomonadati</taxon>
        <taxon>Pseudomonadota</taxon>
        <taxon>Alphaproteobacteria</taxon>
        <taxon>Sphingomonadales</taxon>
        <taxon>Sphingomonadaceae</taxon>
        <taxon>Rhizorhabdus</taxon>
    </lineage>
</organism>
<dbReference type="Gene3D" id="2.30.40.10">
    <property type="entry name" value="Urease, subunit C, domain 1"/>
    <property type="match status" value="1"/>
</dbReference>
<dbReference type="Proteomes" id="UP000218934">
    <property type="component" value="Unassembled WGS sequence"/>
</dbReference>
<dbReference type="SUPFAM" id="SSF51556">
    <property type="entry name" value="Metallo-dependent hydrolases"/>
    <property type="match status" value="1"/>
</dbReference>
<dbReference type="InterPro" id="IPR011059">
    <property type="entry name" value="Metal-dep_hydrolase_composite"/>
</dbReference>
<reference evidence="2 3" key="1">
    <citation type="submission" date="2017-09" db="EMBL/GenBank/DDBJ databases">
        <title>The Catabolism of 3,6-Dichlorosalicylic acid is Initiated by the Cytochrome P450 Monooxygenase DsmABC in Rhizorhabdus dicambivorans Ndbn-20.</title>
        <authorList>
            <person name="Na L."/>
        </authorList>
    </citation>
    <scope>NUCLEOTIDE SEQUENCE [LARGE SCALE GENOMIC DNA]</scope>
    <source>
        <strain evidence="2 3">Ndbn-20m</strain>
    </source>
</reference>
<keyword evidence="3" id="KW-1185">Reference proteome</keyword>
<protein>
    <submittedName>
        <fullName evidence="2">Amidohydrolase</fullName>
    </submittedName>
</protein>
<dbReference type="AlphaFoldDB" id="A0A2A4FRQ4"/>
<dbReference type="SUPFAM" id="SSF51338">
    <property type="entry name" value="Composite domain of metallo-dependent hydrolases"/>
    <property type="match status" value="1"/>
</dbReference>
<name>A0A2A4FRQ4_9SPHN</name>
<dbReference type="GO" id="GO:0016810">
    <property type="term" value="F:hydrolase activity, acting on carbon-nitrogen (but not peptide) bonds"/>
    <property type="evidence" value="ECO:0007669"/>
    <property type="project" value="InterPro"/>
</dbReference>
<dbReference type="InterPro" id="IPR051781">
    <property type="entry name" value="Metallo-dep_Hydrolase"/>
</dbReference>
<comment type="caution">
    <text evidence="2">The sequence shown here is derived from an EMBL/GenBank/DDBJ whole genome shotgun (WGS) entry which is preliminary data.</text>
</comment>
<dbReference type="PANTHER" id="PTHR43135:SF3">
    <property type="entry name" value="ALPHA-D-RIBOSE 1-METHYLPHOSPHONATE 5-TRIPHOSPHATE DIPHOSPHATASE"/>
    <property type="match status" value="1"/>
</dbReference>
<dbReference type="InterPro" id="IPR032466">
    <property type="entry name" value="Metal_Hydrolase"/>
</dbReference>
<dbReference type="Pfam" id="PF01979">
    <property type="entry name" value="Amidohydro_1"/>
    <property type="match status" value="1"/>
</dbReference>
<dbReference type="Gene3D" id="3.20.20.140">
    <property type="entry name" value="Metal-dependent hydrolases"/>
    <property type="match status" value="1"/>
</dbReference>
<dbReference type="PANTHER" id="PTHR43135">
    <property type="entry name" value="ALPHA-D-RIBOSE 1-METHYLPHOSPHONATE 5-TRIPHOSPHATE DIPHOSPHATASE"/>
    <property type="match status" value="1"/>
</dbReference>
<sequence length="441" mass="46240">MTARALTMADAGIAHRLADAARAAPAGKLILTNANIVDVVGEHSGLGTVVISGDRIASVVHDIVKDAAADVQLVDLGGLSLMAGMFNCHFHATYPGLPLAAKRLPIGLEQPPVLQTLQAAYTVQKAMASGFTSLVSAGAPFAIDAGLKAAIAQGLLSGPRIMAGSRDISTTGHSLDQLYPWYWDGVTMPSVVNCDGEDAFRRAVREEIKRGAEIIKVFATSGHGVPGNLGQIDLTRAEFAAITSAAHQRGAKVRAHVANLEGIELALDVGVDLIDHGDGLDRRCMERMIGQGVFLAPSMLYAHRYVQQMGGVLADAMKADLDRMGALLPEANAAGLQIVLGDDYGGALLAHGDYGAELDYYVNIVGINARDVLRWATLHGAQLVGRGDDLGRLSGGSIADLLIIDGDPVADIRVLLDPLNILAVIQDGKFVSFGRQTSAAH</sequence>